<dbReference type="OrthoDB" id="10042947at2759"/>
<organism evidence="2 3">
    <name type="scientific">Penicillium brasilianum</name>
    <dbReference type="NCBI Taxonomy" id="104259"/>
    <lineage>
        <taxon>Eukaryota</taxon>
        <taxon>Fungi</taxon>
        <taxon>Dikarya</taxon>
        <taxon>Ascomycota</taxon>
        <taxon>Pezizomycotina</taxon>
        <taxon>Eurotiomycetes</taxon>
        <taxon>Eurotiomycetidae</taxon>
        <taxon>Eurotiales</taxon>
        <taxon>Aspergillaceae</taxon>
        <taxon>Penicillium</taxon>
    </lineage>
</organism>
<keyword evidence="1" id="KW-1133">Transmembrane helix</keyword>
<feature type="transmembrane region" description="Helical" evidence="1">
    <location>
        <begin position="12"/>
        <end position="36"/>
    </location>
</feature>
<protein>
    <submittedName>
        <fullName evidence="2">Uncharacterized protein</fullName>
    </submittedName>
</protein>
<reference evidence="3" key="1">
    <citation type="journal article" date="2015" name="Genome Announc.">
        <title>Draft genome sequence of the fungus Penicillium brasilianum MG11.</title>
        <authorList>
            <person name="Horn F."/>
            <person name="Linde J."/>
            <person name="Mattern D.J."/>
            <person name="Walther G."/>
            <person name="Guthke R."/>
            <person name="Brakhage A.A."/>
            <person name="Valiante V."/>
        </authorList>
    </citation>
    <scope>NUCLEOTIDE SEQUENCE [LARGE SCALE GENOMIC DNA]</scope>
    <source>
        <strain evidence="3">MG11</strain>
    </source>
</reference>
<sequence>MSPESNMPRRKPLLLAPYIFGIQTVPLLASGIYTLLFPAAAAALPDSPLQGLSNGTIQALSLTSLSLGSFYAIASYQNNIPMMLAAVPGRLLAMVVFHRSGGGWKNVAPFEGLMGAFTALGLWWDWRNADTVVEKEE</sequence>
<proteinExistence type="predicted"/>
<dbReference type="Proteomes" id="UP000042958">
    <property type="component" value="Unassembled WGS sequence"/>
</dbReference>
<evidence type="ECO:0000313" key="3">
    <source>
        <dbReference type="Proteomes" id="UP000042958"/>
    </source>
</evidence>
<evidence type="ECO:0000313" key="2">
    <source>
        <dbReference type="EMBL" id="CEO59800.1"/>
    </source>
</evidence>
<evidence type="ECO:0000256" key="1">
    <source>
        <dbReference type="SAM" id="Phobius"/>
    </source>
</evidence>
<gene>
    <name evidence="2" type="ORF">PMG11_04456</name>
</gene>
<dbReference type="AlphaFoldDB" id="A0A0F7VI08"/>
<keyword evidence="1" id="KW-0812">Transmembrane</keyword>
<keyword evidence="3" id="KW-1185">Reference proteome</keyword>
<dbReference type="EMBL" id="CDHK01000004">
    <property type="protein sequence ID" value="CEO59800.1"/>
    <property type="molecule type" value="Genomic_DNA"/>
</dbReference>
<name>A0A0F7VI08_PENBI</name>
<keyword evidence="1" id="KW-0472">Membrane</keyword>
<feature type="transmembrane region" description="Helical" evidence="1">
    <location>
        <begin position="56"/>
        <end position="74"/>
    </location>
</feature>
<accession>A0A0F7VI08</accession>